<protein>
    <recommendedName>
        <fullName evidence="9">Beta-xylanase</fullName>
        <ecNumber evidence="9">3.2.1.8</ecNumber>
    </recommendedName>
</protein>
<keyword evidence="12" id="KW-1185">Reference proteome</keyword>
<evidence type="ECO:0000256" key="5">
    <source>
        <dbReference type="ARBA" id="ARBA00023277"/>
    </source>
</evidence>
<dbReference type="PANTHER" id="PTHR31490">
    <property type="entry name" value="GLYCOSYL HYDROLASE"/>
    <property type="match status" value="1"/>
</dbReference>
<dbReference type="SMART" id="SM00633">
    <property type="entry name" value="Glyco_10"/>
    <property type="match status" value="1"/>
</dbReference>
<dbReference type="GO" id="GO:0031176">
    <property type="term" value="F:endo-1,4-beta-xylanase activity"/>
    <property type="evidence" value="ECO:0007669"/>
    <property type="project" value="UniProtKB-EC"/>
</dbReference>
<evidence type="ECO:0000256" key="7">
    <source>
        <dbReference type="ARBA" id="ARBA00023326"/>
    </source>
</evidence>
<dbReference type="InterPro" id="IPR001000">
    <property type="entry name" value="GH10_dom"/>
</dbReference>
<feature type="domain" description="GH10" evidence="10">
    <location>
        <begin position="1"/>
        <end position="325"/>
    </location>
</feature>
<dbReference type="Gene3D" id="3.20.20.80">
    <property type="entry name" value="Glycosidases"/>
    <property type="match status" value="1"/>
</dbReference>
<evidence type="ECO:0000313" key="12">
    <source>
        <dbReference type="Proteomes" id="UP000249134"/>
    </source>
</evidence>
<feature type="active site" description="Nucleophile" evidence="8">
    <location>
        <position position="235"/>
    </location>
</feature>
<dbReference type="InterPro" id="IPR017853">
    <property type="entry name" value="GH"/>
</dbReference>
<comment type="pathway">
    <text evidence="2">Glycan degradation; xylan degradation.</text>
</comment>
<comment type="catalytic activity">
    <reaction evidence="1 9">
        <text>Endohydrolysis of (1-&gt;4)-beta-D-xylosidic linkages in xylans.</text>
        <dbReference type="EC" id="3.2.1.8"/>
    </reaction>
</comment>
<dbReference type="EC" id="3.2.1.8" evidence="9"/>
<dbReference type="InterPro" id="IPR044846">
    <property type="entry name" value="GH10"/>
</dbReference>
<organism evidence="11 12">
    <name type="scientific">Lederbergia lenta</name>
    <name type="common">Bacillus lentus</name>
    <dbReference type="NCBI Taxonomy" id="1467"/>
    <lineage>
        <taxon>Bacteria</taxon>
        <taxon>Bacillati</taxon>
        <taxon>Bacillota</taxon>
        <taxon>Bacilli</taxon>
        <taxon>Bacillales</taxon>
        <taxon>Bacillaceae</taxon>
        <taxon>Lederbergia</taxon>
    </lineage>
</organism>
<dbReference type="PANTHER" id="PTHR31490:SF90">
    <property type="entry name" value="ENDO-1,4-BETA-XYLANASE A"/>
    <property type="match status" value="1"/>
</dbReference>
<evidence type="ECO:0000259" key="10">
    <source>
        <dbReference type="PROSITE" id="PS51760"/>
    </source>
</evidence>
<evidence type="ECO:0000256" key="4">
    <source>
        <dbReference type="ARBA" id="ARBA00022801"/>
    </source>
</evidence>
<proteinExistence type="inferred from homology"/>
<keyword evidence="5 9" id="KW-0119">Carbohydrate metabolism</keyword>
<dbReference type="AlphaFoldDB" id="A0A2X4W4T4"/>
<dbReference type="PROSITE" id="PS51760">
    <property type="entry name" value="GH10_2"/>
    <property type="match status" value="1"/>
</dbReference>
<dbReference type="UniPathway" id="UPA00114"/>
<evidence type="ECO:0000256" key="1">
    <source>
        <dbReference type="ARBA" id="ARBA00000681"/>
    </source>
</evidence>
<evidence type="ECO:0000256" key="9">
    <source>
        <dbReference type="RuleBase" id="RU361174"/>
    </source>
</evidence>
<keyword evidence="3 11" id="KW-0858">Xylan degradation</keyword>
<dbReference type="GO" id="GO:0045493">
    <property type="term" value="P:xylan catabolic process"/>
    <property type="evidence" value="ECO:0007669"/>
    <property type="project" value="UniProtKB-UniPathway"/>
</dbReference>
<accession>A0A2X4W4T4</accession>
<sequence length="325" mass="38102">MINIPSLQQKYKEYFSIGSAVSTNTIKLHDSLLKNHFNSITAENEMKFEHLQPKDNQFTFENADRLVTFAKENGMQMRGHALVWHNQTPDWVFENTSRSELLSRMKNHIFTVVDRYKGDIGSWDVVNEAIADECGKLLRASKWLEIIGEDFIEKAFEYAHEADSTAKLFYNDYNESHPEKREKIYMLVKSLVDRDIPIHGIGLQGHWNLADPNKDDIRMAIENYASLGLDLHITELDMSVFGWNDRRSNLTTPSEEMLEHQAKRYEEIFALLREYHQSITNVTFWGTADDYTWLDDFPVKGRKNWPFLFDENHQPKSSFHKVINF</sequence>
<evidence type="ECO:0000256" key="3">
    <source>
        <dbReference type="ARBA" id="ARBA00022651"/>
    </source>
</evidence>
<dbReference type="Proteomes" id="UP000249134">
    <property type="component" value="Chromosome 1"/>
</dbReference>
<evidence type="ECO:0000313" key="11">
    <source>
        <dbReference type="EMBL" id="SQI53962.1"/>
    </source>
</evidence>
<dbReference type="Pfam" id="PF00331">
    <property type="entry name" value="Glyco_hydro_10"/>
    <property type="match status" value="1"/>
</dbReference>
<gene>
    <name evidence="11" type="primary">xynA</name>
    <name evidence="11" type="ORF">NCTC4824_01187</name>
</gene>
<reference evidence="11 12" key="1">
    <citation type="submission" date="2018-06" db="EMBL/GenBank/DDBJ databases">
        <authorList>
            <consortium name="Pathogen Informatics"/>
            <person name="Doyle S."/>
        </authorList>
    </citation>
    <scope>NUCLEOTIDE SEQUENCE [LARGE SCALE GENOMIC DNA]</scope>
    <source>
        <strain evidence="11 12">NCTC4824</strain>
    </source>
</reference>
<dbReference type="KEGG" id="blen:NCTC4824_01187"/>
<dbReference type="PRINTS" id="PR00134">
    <property type="entry name" value="GLHYDRLASE10"/>
</dbReference>
<evidence type="ECO:0000256" key="8">
    <source>
        <dbReference type="PROSITE-ProRule" id="PRU10061"/>
    </source>
</evidence>
<dbReference type="SUPFAM" id="SSF51445">
    <property type="entry name" value="(Trans)glycosidases"/>
    <property type="match status" value="1"/>
</dbReference>
<keyword evidence="6 9" id="KW-0326">Glycosidase</keyword>
<dbReference type="STRING" id="1348624.GCA_001591545_00283"/>
<comment type="similarity">
    <text evidence="9">Belongs to the glycosyl hydrolase 10 (cellulase F) family.</text>
</comment>
<evidence type="ECO:0000256" key="6">
    <source>
        <dbReference type="ARBA" id="ARBA00023295"/>
    </source>
</evidence>
<name>A0A2X4W4T4_LEDLE</name>
<keyword evidence="4 9" id="KW-0378">Hydrolase</keyword>
<dbReference type="InterPro" id="IPR031158">
    <property type="entry name" value="GH10_AS"/>
</dbReference>
<evidence type="ECO:0000256" key="2">
    <source>
        <dbReference type="ARBA" id="ARBA00004851"/>
    </source>
</evidence>
<dbReference type="PROSITE" id="PS00591">
    <property type="entry name" value="GH10_1"/>
    <property type="match status" value="1"/>
</dbReference>
<keyword evidence="7 9" id="KW-0624">Polysaccharide degradation</keyword>
<dbReference type="EMBL" id="LS483476">
    <property type="protein sequence ID" value="SQI53962.1"/>
    <property type="molecule type" value="Genomic_DNA"/>
</dbReference>